<dbReference type="PANTHER" id="PTHR44846:SF1">
    <property type="entry name" value="MANNOSYL-D-GLYCERATE TRANSPORT_METABOLISM SYSTEM REPRESSOR MNGR-RELATED"/>
    <property type="match status" value="1"/>
</dbReference>
<comment type="caution">
    <text evidence="5">The sequence shown here is derived from an EMBL/GenBank/DDBJ whole genome shotgun (WGS) entry which is preliminary data.</text>
</comment>
<dbReference type="InterPro" id="IPR036390">
    <property type="entry name" value="WH_DNA-bd_sf"/>
</dbReference>
<dbReference type="PROSITE" id="PS50949">
    <property type="entry name" value="HTH_GNTR"/>
    <property type="match status" value="1"/>
</dbReference>
<dbReference type="GeneID" id="300267394"/>
<dbReference type="Proteomes" id="UP000183210">
    <property type="component" value="Unassembled WGS sequence"/>
</dbReference>
<accession>A0A9X8MD26</accession>
<keyword evidence="1" id="KW-0805">Transcription regulation</keyword>
<dbReference type="FunFam" id="1.10.10.10:FF:000079">
    <property type="entry name" value="GntR family transcriptional regulator"/>
    <property type="match status" value="1"/>
</dbReference>
<feature type="domain" description="HTH gntR-type" evidence="4">
    <location>
        <begin position="12"/>
        <end position="80"/>
    </location>
</feature>
<evidence type="ECO:0000256" key="2">
    <source>
        <dbReference type="ARBA" id="ARBA00023125"/>
    </source>
</evidence>
<dbReference type="RefSeq" id="WP_074825680.1">
    <property type="nucleotide sequence ID" value="NZ_FOEV01000007.1"/>
</dbReference>
<dbReference type="AlphaFoldDB" id="A0A9X8MD26"/>
<dbReference type="InterPro" id="IPR028978">
    <property type="entry name" value="Chorismate_lyase_/UTRA_dom_sf"/>
</dbReference>
<organism evidence="5 6">
    <name type="scientific">Pseudomonas lutea</name>
    <dbReference type="NCBI Taxonomy" id="243924"/>
    <lineage>
        <taxon>Bacteria</taxon>
        <taxon>Pseudomonadati</taxon>
        <taxon>Pseudomonadota</taxon>
        <taxon>Gammaproteobacteria</taxon>
        <taxon>Pseudomonadales</taxon>
        <taxon>Pseudomonadaceae</taxon>
        <taxon>Pseudomonas</taxon>
    </lineage>
</organism>
<gene>
    <name evidence="5" type="ORF">SAMN05216409_10744</name>
</gene>
<reference evidence="5 6" key="1">
    <citation type="submission" date="2016-10" db="EMBL/GenBank/DDBJ databases">
        <authorList>
            <person name="Varghese N."/>
            <person name="Submissions S."/>
        </authorList>
    </citation>
    <scope>NUCLEOTIDE SEQUENCE [LARGE SCALE GENOMIC DNA]</scope>
    <source>
        <strain evidence="5 6">LMG 21974</strain>
    </source>
</reference>
<evidence type="ECO:0000313" key="5">
    <source>
        <dbReference type="EMBL" id="SEQ61754.1"/>
    </source>
</evidence>
<dbReference type="Gene3D" id="3.40.1410.10">
    <property type="entry name" value="Chorismate lyase-like"/>
    <property type="match status" value="1"/>
</dbReference>
<evidence type="ECO:0000256" key="3">
    <source>
        <dbReference type="ARBA" id="ARBA00023163"/>
    </source>
</evidence>
<dbReference type="SMART" id="SM00345">
    <property type="entry name" value="HTH_GNTR"/>
    <property type="match status" value="1"/>
</dbReference>
<dbReference type="Gene3D" id="1.10.10.10">
    <property type="entry name" value="Winged helix-like DNA-binding domain superfamily/Winged helix DNA-binding domain"/>
    <property type="match status" value="1"/>
</dbReference>
<keyword evidence="2" id="KW-0238">DNA-binding</keyword>
<dbReference type="InterPro" id="IPR036388">
    <property type="entry name" value="WH-like_DNA-bd_sf"/>
</dbReference>
<dbReference type="SMART" id="SM00866">
    <property type="entry name" value="UTRA"/>
    <property type="match status" value="1"/>
</dbReference>
<dbReference type="InterPro" id="IPR011663">
    <property type="entry name" value="UTRA"/>
</dbReference>
<dbReference type="SUPFAM" id="SSF64288">
    <property type="entry name" value="Chorismate lyase-like"/>
    <property type="match status" value="1"/>
</dbReference>
<evidence type="ECO:0000259" key="4">
    <source>
        <dbReference type="PROSITE" id="PS50949"/>
    </source>
</evidence>
<dbReference type="Pfam" id="PF07702">
    <property type="entry name" value="UTRA"/>
    <property type="match status" value="1"/>
</dbReference>
<dbReference type="InterPro" id="IPR000524">
    <property type="entry name" value="Tscrpt_reg_HTH_GntR"/>
</dbReference>
<dbReference type="SUPFAM" id="SSF46785">
    <property type="entry name" value="Winged helix' DNA-binding domain"/>
    <property type="match status" value="1"/>
</dbReference>
<sequence length="245" mass="27616">MNNAKLGQDERLPLYQRLSDEILARIASGEWLPGQSIPTEAELTKLYGVAIGTVRKAVDTLVSEGLLERSQGRGTFVRRPSFNASFFRFFRQIDSSGSQAVPTSQVLSRTLEQPPQAVIHALILKKHEQVVHLERVRVIEGQRKFYEDIWLPGSKFSRLLDVDPGRFGNLLYPFYEQQCGQHVASAQETLTVESASAETARILEIEEGKPVVVIERIALGYDRLPIEYRVSRGAAEGFRYQVEIT</sequence>
<evidence type="ECO:0000256" key="1">
    <source>
        <dbReference type="ARBA" id="ARBA00023015"/>
    </source>
</evidence>
<dbReference type="CDD" id="cd07377">
    <property type="entry name" value="WHTH_GntR"/>
    <property type="match status" value="1"/>
</dbReference>
<keyword evidence="3" id="KW-0804">Transcription</keyword>
<dbReference type="GO" id="GO:0003677">
    <property type="term" value="F:DNA binding"/>
    <property type="evidence" value="ECO:0007669"/>
    <property type="project" value="UniProtKB-KW"/>
</dbReference>
<name>A0A9X8MD26_9PSED</name>
<dbReference type="GO" id="GO:0003700">
    <property type="term" value="F:DNA-binding transcription factor activity"/>
    <property type="evidence" value="ECO:0007669"/>
    <property type="project" value="InterPro"/>
</dbReference>
<dbReference type="PANTHER" id="PTHR44846">
    <property type="entry name" value="MANNOSYL-D-GLYCERATE TRANSPORT/METABOLISM SYSTEM REPRESSOR MNGR-RELATED"/>
    <property type="match status" value="1"/>
</dbReference>
<protein>
    <submittedName>
        <fullName evidence="5">GntR family transcriptional regulator</fullName>
    </submittedName>
</protein>
<dbReference type="Pfam" id="PF00392">
    <property type="entry name" value="GntR"/>
    <property type="match status" value="1"/>
</dbReference>
<dbReference type="GO" id="GO:0045892">
    <property type="term" value="P:negative regulation of DNA-templated transcription"/>
    <property type="evidence" value="ECO:0007669"/>
    <property type="project" value="TreeGrafter"/>
</dbReference>
<proteinExistence type="predicted"/>
<dbReference type="EMBL" id="FOEV01000007">
    <property type="protein sequence ID" value="SEQ61754.1"/>
    <property type="molecule type" value="Genomic_DNA"/>
</dbReference>
<evidence type="ECO:0000313" key="6">
    <source>
        <dbReference type="Proteomes" id="UP000183210"/>
    </source>
</evidence>
<dbReference type="InterPro" id="IPR050679">
    <property type="entry name" value="Bact_HTH_transcr_reg"/>
</dbReference>